<feature type="transmembrane region" description="Helical" evidence="1">
    <location>
        <begin position="53"/>
        <end position="74"/>
    </location>
</feature>
<organism evidence="3 4">
    <name type="scientific">Tegillarca granosa</name>
    <name type="common">Malaysian cockle</name>
    <name type="synonym">Anadara granosa</name>
    <dbReference type="NCBI Taxonomy" id="220873"/>
    <lineage>
        <taxon>Eukaryota</taxon>
        <taxon>Metazoa</taxon>
        <taxon>Spiralia</taxon>
        <taxon>Lophotrochozoa</taxon>
        <taxon>Mollusca</taxon>
        <taxon>Bivalvia</taxon>
        <taxon>Autobranchia</taxon>
        <taxon>Pteriomorphia</taxon>
        <taxon>Arcoida</taxon>
        <taxon>Arcoidea</taxon>
        <taxon>Arcidae</taxon>
        <taxon>Tegillarca</taxon>
    </lineage>
</organism>
<keyword evidence="1" id="KW-0472">Membrane</keyword>
<keyword evidence="1" id="KW-1133">Transmembrane helix</keyword>
<dbReference type="EMBL" id="JARBDR010000903">
    <property type="protein sequence ID" value="KAJ8304013.1"/>
    <property type="molecule type" value="Genomic_DNA"/>
</dbReference>
<dbReference type="Gene3D" id="3.40.710.10">
    <property type="entry name" value="DD-peptidase/beta-lactamase superfamily"/>
    <property type="match status" value="1"/>
</dbReference>
<proteinExistence type="predicted"/>
<dbReference type="SUPFAM" id="SSF56601">
    <property type="entry name" value="beta-lactamase/transpeptidase-like"/>
    <property type="match status" value="1"/>
</dbReference>
<sequence length="604" mass="67475">MVFYDDIISKNRLTTIDKDFTSLFIALSSVSAMSKQTGIDCPVFGTVSDIMMIVYSFFVIFSCIFVTFCSVDIIEIENEIQKSFECRSNNPGMTISVMKNNQNILAKGFGVKNLDTNESVTNQTLFGIASLSKAFAATILVKVLENQTRFNLNTRVADIFDNDDLFSDSLRSKYATLEDLLGHRLGLPSNNKIRYDTTLTWENLIQRLKHLEFHGEFRDSFYYNNLLYGLLTRIAEIIGKDNWENLVRNNLYGPLGMVSSDFATTVDPSAIDLASGYYDYFGALIPVPRWALLCGSGCIMTNAVDVAKWMMFHLNGGKNQNGRQVVDNNLMTKIHKVTNHIPYTSSAKYTTRPKVPATFSADNYAMGWKLGYYKGYKILTHTGSTYGYGAMLTLFPDEEFGIFTALTGDDPGYLYRKALHMYIADNILGENSWLNSTSLCSFASTMEKPTKSLSYYTGMYSNPAYGSLVVTKRGNKGLNVAIGFAEFELYAKSKANSFYGKAVGTAAASSVTLKTFTFKFDKAKNAITHLIVPGFESNDPPVFVKYVPTGLKFPNIGDSSTDSIGVRKVLCNFDNQKWHSVAFLIHVLVMCITSSSLIMTWRKQ</sequence>
<dbReference type="Gene3D" id="2.40.128.600">
    <property type="match status" value="1"/>
</dbReference>
<feature type="domain" description="Beta-lactamase-related" evidence="2">
    <location>
        <begin position="89"/>
        <end position="411"/>
    </location>
</feature>
<feature type="non-terminal residue" evidence="3">
    <location>
        <position position="604"/>
    </location>
</feature>
<dbReference type="InterPro" id="IPR050491">
    <property type="entry name" value="AmpC-like"/>
</dbReference>
<protein>
    <recommendedName>
        <fullName evidence="2">Beta-lactamase-related domain-containing protein</fullName>
    </recommendedName>
</protein>
<gene>
    <name evidence="3" type="ORF">KUTeg_017596</name>
</gene>
<feature type="transmembrane region" description="Helical" evidence="1">
    <location>
        <begin position="578"/>
        <end position="601"/>
    </location>
</feature>
<dbReference type="Pfam" id="PF00144">
    <property type="entry name" value="Beta-lactamase"/>
    <property type="match status" value="1"/>
</dbReference>
<dbReference type="InterPro" id="IPR012338">
    <property type="entry name" value="Beta-lactam/transpept-like"/>
</dbReference>
<dbReference type="PANTHER" id="PTHR46825">
    <property type="entry name" value="D-ALANYL-D-ALANINE-CARBOXYPEPTIDASE/ENDOPEPTIDASE AMPH"/>
    <property type="match status" value="1"/>
</dbReference>
<evidence type="ECO:0000259" key="2">
    <source>
        <dbReference type="Pfam" id="PF00144"/>
    </source>
</evidence>
<reference evidence="3 4" key="1">
    <citation type="submission" date="2022-12" db="EMBL/GenBank/DDBJ databases">
        <title>Chromosome-level genome of Tegillarca granosa.</title>
        <authorList>
            <person name="Kim J."/>
        </authorList>
    </citation>
    <scope>NUCLEOTIDE SEQUENCE [LARGE SCALE GENOMIC DNA]</scope>
    <source>
        <strain evidence="3">Teg-2019</strain>
        <tissue evidence="3">Adductor muscle</tissue>
    </source>
</reference>
<evidence type="ECO:0000256" key="1">
    <source>
        <dbReference type="SAM" id="Phobius"/>
    </source>
</evidence>
<accession>A0ABQ9EFD2</accession>
<evidence type="ECO:0000313" key="3">
    <source>
        <dbReference type="EMBL" id="KAJ8304013.1"/>
    </source>
</evidence>
<comment type="caution">
    <text evidence="3">The sequence shown here is derived from an EMBL/GenBank/DDBJ whole genome shotgun (WGS) entry which is preliminary data.</text>
</comment>
<evidence type="ECO:0000313" key="4">
    <source>
        <dbReference type="Proteomes" id="UP001217089"/>
    </source>
</evidence>
<dbReference type="PANTHER" id="PTHR46825:SF15">
    <property type="entry name" value="BETA-LACTAMASE-RELATED DOMAIN-CONTAINING PROTEIN"/>
    <property type="match status" value="1"/>
</dbReference>
<dbReference type="Proteomes" id="UP001217089">
    <property type="component" value="Unassembled WGS sequence"/>
</dbReference>
<dbReference type="InterPro" id="IPR001466">
    <property type="entry name" value="Beta-lactam-related"/>
</dbReference>
<keyword evidence="4" id="KW-1185">Reference proteome</keyword>
<keyword evidence="1" id="KW-0812">Transmembrane</keyword>
<name>A0ABQ9EFD2_TEGGR</name>